<proteinExistence type="predicted"/>
<reference evidence="1 2" key="1">
    <citation type="submission" date="2016-10" db="EMBL/GenBank/DDBJ databases">
        <authorList>
            <person name="de Groot N.N."/>
        </authorList>
    </citation>
    <scope>NUCLEOTIDE SEQUENCE [LARGE SCALE GENOMIC DNA]</scope>
    <source>
        <strain evidence="1 2">CGMCC 4.7037</strain>
    </source>
</reference>
<sequence>MTTEAGTIVVPVVRVAMSVARSGTVMTVGRAVRAAVATGIVVKVVSGRAVRAGSAMIVVRVVRVVTVLVVRGMTVGRSGIG</sequence>
<protein>
    <submittedName>
        <fullName evidence="1">Uncharacterized protein</fullName>
    </submittedName>
</protein>
<dbReference type="Proteomes" id="UP000236732">
    <property type="component" value="Unassembled WGS sequence"/>
</dbReference>
<evidence type="ECO:0000313" key="1">
    <source>
        <dbReference type="EMBL" id="SEH04148.1"/>
    </source>
</evidence>
<dbReference type="AlphaFoldDB" id="A0A1H6F1W1"/>
<gene>
    <name evidence="1" type="ORF">SAMN05444920_1742</name>
</gene>
<dbReference type="RefSeq" id="WP_146104319.1">
    <property type="nucleotide sequence ID" value="NZ_FNVT01000074.1"/>
</dbReference>
<name>A0A1H6F1W1_9ACTN</name>
<keyword evidence="2" id="KW-1185">Reference proteome</keyword>
<evidence type="ECO:0000313" key="2">
    <source>
        <dbReference type="Proteomes" id="UP000236732"/>
    </source>
</evidence>
<dbReference type="EMBL" id="FNVT01000074">
    <property type="protein sequence ID" value="SEH04148.1"/>
    <property type="molecule type" value="Genomic_DNA"/>
</dbReference>
<feature type="non-terminal residue" evidence="1">
    <location>
        <position position="81"/>
    </location>
</feature>
<organism evidence="1 2">
    <name type="scientific">Nonomuraea solani</name>
    <dbReference type="NCBI Taxonomy" id="1144553"/>
    <lineage>
        <taxon>Bacteria</taxon>
        <taxon>Bacillati</taxon>
        <taxon>Actinomycetota</taxon>
        <taxon>Actinomycetes</taxon>
        <taxon>Streptosporangiales</taxon>
        <taxon>Streptosporangiaceae</taxon>
        <taxon>Nonomuraea</taxon>
    </lineage>
</organism>
<accession>A0A1H6F1W1</accession>